<gene>
    <name evidence="1" type="ORF">B4082_3219</name>
</gene>
<dbReference type="EMBL" id="LJKA01000047">
    <property type="protein sequence ID" value="KZD33151.1"/>
    <property type="molecule type" value="Genomic_DNA"/>
</dbReference>
<dbReference type="AlphaFoldDB" id="A0A164ELD5"/>
<evidence type="ECO:0000313" key="1">
    <source>
        <dbReference type="EMBL" id="KZD33151.1"/>
    </source>
</evidence>
<evidence type="ECO:0000313" key="2">
    <source>
        <dbReference type="Proteomes" id="UP000076501"/>
    </source>
</evidence>
<organism evidence="1 2">
    <name type="scientific">Bacillus cereus</name>
    <dbReference type="NCBI Taxonomy" id="1396"/>
    <lineage>
        <taxon>Bacteria</taxon>
        <taxon>Bacillati</taxon>
        <taxon>Bacillota</taxon>
        <taxon>Bacilli</taxon>
        <taxon>Bacillales</taxon>
        <taxon>Bacillaceae</taxon>
        <taxon>Bacillus</taxon>
        <taxon>Bacillus cereus group</taxon>
    </lineage>
</organism>
<sequence>MWFDKITYLQTLPNDLEKMFTTSGWSRKLFFRIRSGISKFIDVRLFEAAGSDGERRKLGVATAYDTNVSDFTDSRYITTDSPLGKLGMGDGTKKDFQIPVFPVIESSLIIYINNLVKDKKSYTVNARTGEIKFTEAPTKTDKITYECRLASDAYEPSNDMIFFTYSQYFIEKEVKLSDQASNLGNGNGTKTEFQYPFPNFDESRTIFYKNDAIISPEEYTFTESKVVLKKAPASTDNIKMAGFYTVEPKADGTIDTLTATKSFDTEDMLGIMSEVYSALNFANPSPYTPISFTPEKRFTKDWKRDSVVYMYGNANRDRIAMFMRVDPTPAPVRALFVPVYIGRMYTFDNAPRRNMIIAAGCRTGDQFVYSANKKVGNSTIDYGENTSNGNETVQLAQSYTGSMYQHHYLSFITHNMDVDNSQGRFNPSVYSGKYHLSQVYIVHPNDGYVGKLDDVYAVHPKNIQQADELEIEKTVSNEVLGKGDGARKIFHLEHKPKGDTLKLLRSCIEVPKDEYVYNPDDKTITFKEPPINDAEILAYYEMAQLYRYTLPTTPVSPMTQEKATPFNPIGLAIYKEDI</sequence>
<comment type="caution">
    <text evidence="1">The sequence shown here is derived from an EMBL/GenBank/DDBJ whole genome shotgun (WGS) entry which is preliminary data.</text>
</comment>
<accession>A0A164ELD5</accession>
<reference evidence="1 2" key="1">
    <citation type="submission" date="2015-09" db="EMBL/GenBank/DDBJ databases">
        <title>Bacillus cereus food isolates.</title>
        <authorList>
            <person name="Boekhorst J."/>
        </authorList>
    </citation>
    <scope>NUCLEOTIDE SEQUENCE [LARGE SCALE GENOMIC DNA]</scope>
    <source>
        <strain evidence="1 2">B4082</strain>
    </source>
</reference>
<dbReference type="RefSeq" id="WP_063223245.1">
    <property type="nucleotide sequence ID" value="NZ_JBAWLH010000017.1"/>
</dbReference>
<name>A0A164ELD5_BACCE</name>
<dbReference type="PATRIC" id="fig|1396.539.peg.2189"/>
<dbReference type="Proteomes" id="UP000076501">
    <property type="component" value="Unassembled WGS sequence"/>
</dbReference>
<evidence type="ECO:0008006" key="3">
    <source>
        <dbReference type="Google" id="ProtNLM"/>
    </source>
</evidence>
<proteinExistence type="predicted"/>
<protein>
    <recommendedName>
        <fullName evidence="3">Major virion structural protein</fullName>
    </recommendedName>
</protein>